<sequence length="105" mass="11936">MSSVHRFLLHQVMIVQHHSCKHSTHCLISLKAIPIGYFSTTVEFRNLVKRRSGRQQLTQQKKSVRKTIAVLPITNPFPTYLALACSAAVALKVRLRYNADNLHIS</sequence>
<dbReference type="AlphaFoldDB" id="A0A8X6VIP2"/>
<dbReference type="Proteomes" id="UP000887159">
    <property type="component" value="Unassembled WGS sequence"/>
</dbReference>
<protein>
    <submittedName>
        <fullName evidence="1">Uncharacterized protein</fullName>
    </submittedName>
</protein>
<organism evidence="1 2">
    <name type="scientific">Trichonephila clavipes</name>
    <name type="common">Golden silk orbweaver</name>
    <name type="synonym">Nephila clavipes</name>
    <dbReference type="NCBI Taxonomy" id="2585209"/>
    <lineage>
        <taxon>Eukaryota</taxon>
        <taxon>Metazoa</taxon>
        <taxon>Ecdysozoa</taxon>
        <taxon>Arthropoda</taxon>
        <taxon>Chelicerata</taxon>
        <taxon>Arachnida</taxon>
        <taxon>Araneae</taxon>
        <taxon>Araneomorphae</taxon>
        <taxon>Entelegynae</taxon>
        <taxon>Araneoidea</taxon>
        <taxon>Nephilidae</taxon>
        <taxon>Trichonephila</taxon>
    </lineage>
</organism>
<dbReference type="EMBL" id="BMAU01021355">
    <property type="protein sequence ID" value="GFY20167.1"/>
    <property type="molecule type" value="Genomic_DNA"/>
</dbReference>
<evidence type="ECO:0000313" key="2">
    <source>
        <dbReference type="Proteomes" id="UP000887159"/>
    </source>
</evidence>
<evidence type="ECO:0000313" key="1">
    <source>
        <dbReference type="EMBL" id="GFY20167.1"/>
    </source>
</evidence>
<reference evidence="1" key="1">
    <citation type="submission" date="2020-08" db="EMBL/GenBank/DDBJ databases">
        <title>Multicomponent nature underlies the extraordinary mechanical properties of spider dragline silk.</title>
        <authorList>
            <person name="Kono N."/>
            <person name="Nakamura H."/>
            <person name="Mori M."/>
            <person name="Yoshida Y."/>
            <person name="Ohtoshi R."/>
            <person name="Malay A.D."/>
            <person name="Moran D.A.P."/>
            <person name="Tomita M."/>
            <person name="Numata K."/>
            <person name="Arakawa K."/>
        </authorList>
    </citation>
    <scope>NUCLEOTIDE SEQUENCE</scope>
</reference>
<proteinExistence type="predicted"/>
<comment type="caution">
    <text evidence="1">The sequence shown here is derived from an EMBL/GenBank/DDBJ whole genome shotgun (WGS) entry which is preliminary data.</text>
</comment>
<accession>A0A8X6VIP2</accession>
<keyword evidence="2" id="KW-1185">Reference proteome</keyword>
<gene>
    <name evidence="1" type="ORF">TNCV_207991</name>
</gene>
<name>A0A8X6VIP2_TRICX</name>